<sequence length="141" mass="16508">MSLIINSKPEVETVFDKYPTEVKPKIEELQRLIIETAKEVEQIEWLEETLKWGEPSYVTKIGSTLRIDWKPKNPDQYAMYFQCTSKLVPSFKEKFGDLFNYEGTRAIVFQLNEELPLHELKQCIKAALTYHKVKHLEGLGM</sequence>
<evidence type="ECO:0000313" key="2">
    <source>
        <dbReference type="EMBL" id="KYG71511.1"/>
    </source>
</evidence>
<evidence type="ECO:0000313" key="3">
    <source>
        <dbReference type="Proteomes" id="UP000075606"/>
    </source>
</evidence>
<comment type="caution">
    <text evidence="2">The sequence shown here is derived from an EMBL/GenBank/DDBJ whole genome shotgun (WGS) entry which is preliminary data.</text>
</comment>
<dbReference type="EMBL" id="LRPC01000032">
    <property type="protein sequence ID" value="KYG71511.1"/>
    <property type="molecule type" value="Genomic_DNA"/>
</dbReference>
<evidence type="ECO:0000259" key="1">
    <source>
        <dbReference type="Pfam" id="PF08818"/>
    </source>
</evidence>
<accession>A0A150WYE2</accession>
<dbReference type="AlphaFoldDB" id="A0A150WYE2"/>
<dbReference type="Proteomes" id="UP000075606">
    <property type="component" value="Unassembled WGS sequence"/>
</dbReference>
<dbReference type="STRING" id="333140.AWW68_18375"/>
<dbReference type="InterPro" id="IPR014922">
    <property type="entry name" value="YdhG-like"/>
</dbReference>
<dbReference type="SUPFAM" id="SSF159888">
    <property type="entry name" value="YdhG-like"/>
    <property type="match status" value="1"/>
</dbReference>
<dbReference type="Pfam" id="PF08818">
    <property type="entry name" value="DUF1801"/>
    <property type="match status" value="1"/>
</dbReference>
<organism evidence="2 3">
    <name type="scientific">Roseivirga spongicola</name>
    <dbReference type="NCBI Taxonomy" id="333140"/>
    <lineage>
        <taxon>Bacteria</taxon>
        <taxon>Pseudomonadati</taxon>
        <taxon>Bacteroidota</taxon>
        <taxon>Cytophagia</taxon>
        <taxon>Cytophagales</taxon>
        <taxon>Roseivirgaceae</taxon>
        <taxon>Roseivirga</taxon>
    </lineage>
</organism>
<dbReference type="OrthoDB" id="328972at2"/>
<reference evidence="2 3" key="1">
    <citation type="submission" date="2016-01" db="EMBL/GenBank/DDBJ databases">
        <title>Genome sequencing of Roseivirga spongicola UST030701-084.</title>
        <authorList>
            <person name="Selvaratnam C."/>
            <person name="Thevarajoo S."/>
            <person name="Goh K.M."/>
            <person name="Ee R."/>
            <person name="Chan K.-G."/>
            <person name="Chong C.S."/>
        </authorList>
    </citation>
    <scope>NUCLEOTIDE SEQUENCE [LARGE SCALE GENOMIC DNA]</scope>
    <source>
        <strain evidence="2 3">UST030701-084</strain>
    </source>
</reference>
<gene>
    <name evidence="2" type="ORF">AWW68_18375</name>
</gene>
<keyword evidence="3" id="KW-1185">Reference proteome</keyword>
<name>A0A150WYE2_9BACT</name>
<protein>
    <recommendedName>
        <fullName evidence="1">YdhG-like domain-containing protein</fullName>
    </recommendedName>
</protein>
<feature type="domain" description="YdhG-like" evidence="1">
    <location>
        <begin position="24"/>
        <end position="128"/>
    </location>
</feature>
<proteinExistence type="predicted"/>
<dbReference type="RefSeq" id="WP_068225143.1">
    <property type="nucleotide sequence ID" value="NZ_LRPC01000032.1"/>
</dbReference>